<dbReference type="GO" id="GO:1902600">
    <property type="term" value="P:proton transmembrane transport"/>
    <property type="evidence" value="ECO:0007669"/>
    <property type="project" value="TreeGrafter"/>
</dbReference>
<dbReference type="GO" id="GO:0006813">
    <property type="term" value="P:potassium ion transport"/>
    <property type="evidence" value="ECO:0007669"/>
    <property type="project" value="TreeGrafter"/>
</dbReference>
<dbReference type="PANTHER" id="PTHR28062:SF1">
    <property type="entry name" value="TRANSMEMBRANE PROTEIN"/>
    <property type="match status" value="1"/>
</dbReference>
<dbReference type="Proteomes" id="UP000001997">
    <property type="component" value="Unassembled WGS sequence"/>
</dbReference>
<dbReference type="PANTHER" id="PTHR28062">
    <property type="entry name" value="K+-H+ EXCHANGE-LIKE PROTEIN"/>
    <property type="match status" value="1"/>
</dbReference>
<dbReference type="FunCoup" id="A5DBB2">
    <property type="interactions" value="11"/>
</dbReference>
<dbReference type="Pfam" id="PF10173">
    <property type="entry name" value="Mit_KHE1"/>
    <property type="match status" value="1"/>
</dbReference>
<proteinExistence type="predicted"/>
<dbReference type="EMBL" id="CH408155">
    <property type="protein sequence ID" value="EDK36469.1"/>
    <property type="molecule type" value="Genomic_DNA"/>
</dbReference>
<evidence type="ECO:0000313" key="2">
    <source>
        <dbReference type="Proteomes" id="UP000001997"/>
    </source>
</evidence>
<dbReference type="GO" id="GO:0005743">
    <property type="term" value="C:mitochondrial inner membrane"/>
    <property type="evidence" value="ECO:0007669"/>
    <property type="project" value="TreeGrafter"/>
</dbReference>
<gene>
    <name evidence="1" type="ORF">PGUG_00567</name>
</gene>
<dbReference type="HOGENOM" id="CLU_043838_0_0_1"/>
<dbReference type="InParanoid" id="A5DBB2"/>
<organism evidence="1 2">
    <name type="scientific">Meyerozyma guilliermondii (strain ATCC 6260 / CBS 566 / DSM 6381 / JCM 1539 / NBRC 10279 / NRRL Y-324)</name>
    <name type="common">Yeast</name>
    <name type="synonym">Candida guilliermondii</name>
    <dbReference type="NCBI Taxonomy" id="294746"/>
    <lineage>
        <taxon>Eukaryota</taxon>
        <taxon>Fungi</taxon>
        <taxon>Dikarya</taxon>
        <taxon>Ascomycota</taxon>
        <taxon>Saccharomycotina</taxon>
        <taxon>Pichiomycetes</taxon>
        <taxon>Debaryomycetaceae</taxon>
        <taxon>Meyerozyma</taxon>
    </lineage>
</organism>
<dbReference type="OrthoDB" id="5562676at2759"/>
<dbReference type="AlphaFoldDB" id="A5DBB2"/>
<sequence length="349" mass="39605">MGNHLMAHGIARLGPLLKTSPAYGLRPLVWARKASSVENFTTNKLPKLRGAIDHDSIFVISLPITTKRSYFYCNHRPSILDKSQLKTFPLITKIETKATDLAKKGWNKLASSENKINKTIIKYVNKLLYTIPYEENCLRSFPSRNSMIREINEEAVSRGKVNTDSGALVQQEITNLNIPSEQLKRIPLIHPKFQKPQLVLDQLRELGEVNRPTHLKYSIACLIGVPLTLPFALVPVVPNVPGFYLAYRAYCHIKALLGVKHLDYLLENDTTPTPATKHLVFKDMGALSEVYEQSGINLDLDRGDRQEEVIITKDIIEQLCSRFDLGHLKEDLKKALDQESKRLRKKTTE</sequence>
<dbReference type="KEGG" id="pgu:PGUG_00567"/>
<dbReference type="RefSeq" id="XP_001487190.1">
    <property type="nucleotide sequence ID" value="XM_001487140.1"/>
</dbReference>
<dbReference type="OMA" id="PGFYLTY"/>
<dbReference type="InterPro" id="IPR018786">
    <property type="entry name" value="Mit_KHE1"/>
</dbReference>
<dbReference type="GeneID" id="5128957"/>
<accession>A5DBB2</accession>
<protein>
    <submittedName>
        <fullName evidence="1">Uncharacterized protein</fullName>
    </submittedName>
</protein>
<reference evidence="1 2" key="1">
    <citation type="journal article" date="2009" name="Nature">
        <title>Evolution of pathogenicity and sexual reproduction in eight Candida genomes.</title>
        <authorList>
            <person name="Butler G."/>
            <person name="Rasmussen M.D."/>
            <person name="Lin M.F."/>
            <person name="Santos M.A."/>
            <person name="Sakthikumar S."/>
            <person name="Munro C.A."/>
            <person name="Rheinbay E."/>
            <person name="Grabherr M."/>
            <person name="Forche A."/>
            <person name="Reedy J.L."/>
            <person name="Agrafioti I."/>
            <person name="Arnaud M.B."/>
            <person name="Bates S."/>
            <person name="Brown A.J."/>
            <person name="Brunke S."/>
            <person name="Costanzo M.C."/>
            <person name="Fitzpatrick D.A."/>
            <person name="de Groot P.W."/>
            <person name="Harris D."/>
            <person name="Hoyer L.L."/>
            <person name="Hube B."/>
            <person name="Klis F.M."/>
            <person name="Kodira C."/>
            <person name="Lennard N."/>
            <person name="Logue M.E."/>
            <person name="Martin R."/>
            <person name="Neiman A.M."/>
            <person name="Nikolaou E."/>
            <person name="Quail M.A."/>
            <person name="Quinn J."/>
            <person name="Santos M.C."/>
            <person name="Schmitzberger F.F."/>
            <person name="Sherlock G."/>
            <person name="Shah P."/>
            <person name="Silverstein K.A."/>
            <person name="Skrzypek M.S."/>
            <person name="Soll D."/>
            <person name="Staggs R."/>
            <person name="Stansfield I."/>
            <person name="Stumpf M.P."/>
            <person name="Sudbery P.E."/>
            <person name="Srikantha T."/>
            <person name="Zeng Q."/>
            <person name="Berman J."/>
            <person name="Berriman M."/>
            <person name="Heitman J."/>
            <person name="Gow N.A."/>
            <person name="Lorenz M.C."/>
            <person name="Birren B.W."/>
            <person name="Kellis M."/>
            <person name="Cuomo C.A."/>
        </authorList>
    </citation>
    <scope>NUCLEOTIDE SEQUENCE [LARGE SCALE GENOMIC DNA]</scope>
    <source>
        <strain evidence="2">ATCC 6260 / CBS 566 / DSM 6381 / JCM 1539 / NBRC 10279 / NRRL Y-324</strain>
    </source>
</reference>
<name>A5DBB2_PICGU</name>
<dbReference type="eggNOG" id="KOG4539">
    <property type="taxonomic scope" value="Eukaryota"/>
</dbReference>
<evidence type="ECO:0000313" key="1">
    <source>
        <dbReference type="EMBL" id="EDK36469.1"/>
    </source>
</evidence>
<dbReference type="STRING" id="294746.A5DBB2"/>
<dbReference type="VEuPathDB" id="FungiDB:PGUG_00567"/>
<keyword evidence="2" id="KW-1185">Reference proteome</keyword>